<dbReference type="Gene3D" id="1.10.555.10">
    <property type="entry name" value="Rho GTPase activation protein"/>
    <property type="match status" value="1"/>
</dbReference>
<dbReference type="SMART" id="SM00324">
    <property type="entry name" value="RhoGAP"/>
    <property type="match status" value="1"/>
</dbReference>
<dbReference type="PROSITE" id="PS50238">
    <property type="entry name" value="RHOGAP"/>
    <property type="match status" value="1"/>
</dbReference>
<dbReference type="SUPFAM" id="SSF52087">
    <property type="entry name" value="CRAL/TRIO domain"/>
    <property type="match status" value="1"/>
</dbReference>
<dbReference type="GO" id="GO:0005737">
    <property type="term" value="C:cytoplasm"/>
    <property type="evidence" value="ECO:0007669"/>
    <property type="project" value="TreeGrafter"/>
</dbReference>
<feature type="domain" description="Rho-GAP" evidence="2">
    <location>
        <begin position="267"/>
        <end position="450"/>
    </location>
</feature>
<dbReference type="InterPro" id="IPR000198">
    <property type="entry name" value="RhoGAP_dom"/>
</dbReference>
<feature type="domain" description="CRAL-TRIO" evidence="1">
    <location>
        <begin position="82"/>
        <end position="237"/>
    </location>
</feature>
<dbReference type="Pfam" id="PF13716">
    <property type="entry name" value="CRAL_TRIO_2"/>
    <property type="match status" value="1"/>
</dbReference>
<name>A0A6F9DUL3_9ASCI</name>
<dbReference type="GO" id="GO:0007264">
    <property type="term" value="P:small GTPase-mediated signal transduction"/>
    <property type="evidence" value="ECO:0007669"/>
    <property type="project" value="TreeGrafter"/>
</dbReference>
<dbReference type="InterPro" id="IPR001251">
    <property type="entry name" value="CRAL-TRIO_dom"/>
</dbReference>
<gene>
    <name evidence="3" type="primary">Srgap1</name>
</gene>
<accession>A0A6F9DUL3</accession>
<proteinExistence type="evidence at transcript level"/>
<dbReference type="PROSITE" id="PS50191">
    <property type="entry name" value="CRAL_TRIO"/>
    <property type="match status" value="1"/>
</dbReference>
<dbReference type="SMART" id="SM00516">
    <property type="entry name" value="SEC14"/>
    <property type="match status" value="1"/>
</dbReference>
<dbReference type="SUPFAM" id="SSF48350">
    <property type="entry name" value="GTPase activation domain, GAP"/>
    <property type="match status" value="1"/>
</dbReference>
<dbReference type="CDD" id="cd00170">
    <property type="entry name" value="SEC14"/>
    <property type="match status" value="1"/>
</dbReference>
<sequence length="456" mass="51381">MAAEGLLVNLDNDTPVEGTEFYSNKTQQSEDVAMTEELQQEVSKDPGLVESATSLGAINGAREGGVTKKEAWLDFDGAAQQEFADVAKYGIVEVSGVDTSGRPVIVVSASKLPSNKELDQKKLLRYLKYTLDKYVESDYSVIYLHYGLTSLNKPSFAWLREAYKEFDRKYKKNLKKLYIVHPTMFIRVLMNVLKPIISAKFGRKVQYVNYLNDLSEHVTINQLPIPEEVLQNDRELVAKNIKTASRPKDASDSYKPVDQLPTQQFGVSLQFLKENNPGLPIPKVMHETIDYIKDNGLTTEGLFRRSASAISLKEVQNLYNTGAPVVFEDIHLAAVTLKTFLRRLPEPLLTYDLYEYILNINHVEKDTRVRVVSSLLQKLPRDNMAILKYLIEFLAIVAKHSDTNKMTISNLAVVFGPNLAWSRDEVASLVAMGPINTFTMLLLENAEQLFADDSEC</sequence>
<dbReference type="InterPro" id="IPR008936">
    <property type="entry name" value="Rho_GTPase_activation_prot"/>
</dbReference>
<dbReference type="GO" id="GO:0005096">
    <property type="term" value="F:GTPase activator activity"/>
    <property type="evidence" value="ECO:0007669"/>
    <property type="project" value="TreeGrafter"/>
</dbReference>
<evidence type="ECO:0000259" key="2">
    <source>
        <dbReference type="PROSITE" id="PS50238"/>
    </source>
</evidence>
<dbReference type="EMBL" id="LR790703">
    <property type="protein sequence ID" value="CAB3266565.1"/>
    <property type="molecule type" value="mRNA"/>
</dbReference>
<dbReference type="Gene3D" id="3.40.525.10">
    <property type="entry name" value="CRAL-TRIO lipid binding domain"/>
    <property type="match status" value="1"/>
</dbReference>
<dbReference type="PANTHER" id="PTHR45808">
    <property type="entry name" value="RHO GTPASE-ACTIVATING PROTEIN 68F"/>
    <property type="match status" value="1"/>
</dbReference>
<reference evidence="3" key="1">
    <citation type="submission" date="2020-04" db="EMBL/GenBank/DDBJ databases">
        <authorList>
            <person name="Neveu A P."/>
        </authorList>
    </citation>
    <scope>NUCLEOTIDE SEQUENCE</scope>
    <source>
        <tissue evidence="3">Whole embryo</tissue>
    </source>
</reference>
<protein>
    <submittedName>
        <fullName evidence="3">Rho GTPase-activating protein 1-like</fullName>
    </submittedName>
</protein>
<evidence type="ECO:0000259" key="1">
    <source>
        <dbReference type="PROSITE" id="PS50191"/>
    </source>
</evidence>
<dbReference type="PANTHER" id="PTHR45808:SF2">
    <property type="entry name" value="RHO GTPASE-ACTIVATING PROTEIN 68F"/>
    <property type="match status" value="1"/>
</dbReference>
<evidence type="ECO:0000313" key="3">
    <source>
        <dbReference type="EMBL" id="CAB3266565.1"/>
    </source>
</evidence>
<dbReference type="GO" id="GO:2001136">
    <property type="term" value="P:negative regulation of endocytic recycling"/>
    <property type="evidence" value="ECO:0007669"/>
    <property type="project" value="TreeGrafter"/>
</dbReference>
<organism evidence="3">
    <name type="scientific">Phallusia mammillata</name>
    <dbReference type="NCBI Taxonomy" id="59560"/>
    <lineage>
        <taxon>Eukaryota</taxon>
        <taxon>Metazoa</taxon>
        <taxon>Chordata</taxon>
        <taxon>Tunicata</taxon>
        <taxon>Ascidiacea</taxon>
        <taxon>Phlebobranchia</taxon>
        <taxon>Ascidiidae</taxon>
        <taxon>Phallusia</taxon>
    </lineage>
</organism>
<dbReference type="Pfam" id="PF00620">
    <property type="entry name" value="RhoGAP"/>
    <property type="match status" value="1"/>
</dbReference>
<dbReference type="AlphaFoldDB" id="A0A6F9DUL3"/>
<dbReference type="InterPro" id="IPR036865">
    <property type="entry name" value="CRAL-TRIO_dom_sf"/>
</dbReference>